<evidence type="ECO:0000313" key="2">
    <source>
        <dbReference type="Proteomes" id="UP001434883"/>
    </source>
</evidence>
<name>A0ABV0RFU8_9TELE</name>
<reference evidence="1 2" key="1">
    <citation type="submission" date="2021-06" db="EMBL/GenBank/DDBJ databases">
        <authorList>
            <person name="Palmer J.M."/>
        </authorList>
    </citation>
    <scope>NUCLEOTIDE SEQUENCE [LARGE SCALE GENOMIC DNA]</scope>
    <source>
        <strain evidence="1 2">XC_2019</strain>
        <tissue evidence="1">Muscle</tissue>
    </source>
</reference>
<dbReference type="Proteomes" id="UP001434883">
    <property type="component" value="Unassembled WGS sequence"/>
</dbReference>
<gene>
    <name evidence="1" type="ORF">XENOCAPTIV_000100</name>
</gene>
<comment type="caution">
    <text evidence="1">The sequence shown here is derived from an EMBL/GenBank/DDBJ whole genome shotgun (WGS) entry which is preliminary data.</text>
</comment>
<protein>
    <submittedName>
        <fullName evidence="1">Uncharacterized protein</fullName>
    </submittedName>
</protein>
<keyword evidence="2" id="KW-1185">Reference proteome</keyword>
<sequence>VMSEDLIPEKMREDYQDGESLSSVCLQSFRERWWNRVLLTGVLQTDGPPVKP</sequence>
<evidence type="ECO:0000313" key="1">
    <source>
        <dbReference type="EMBL" id="MEQ2206571.1"/>
    </source>
</evidence>
<proteinExistence type="predicted"/>
<feature type="non-terminal residue" evidence="1">
    <location>
        <position position="1"/>
    </location>
</feature>
<organism evidence="1 2">
    <name type="scientific">Xenoophorus captivus</name>
    <dbReference type="NCBI Taxonomy" id="1517983"/>
    <lineage>
        <taxon>Eukaryota</taxon>
        <taxon>Metazoa</taxon>
        <taxon>Chordata</taxon>
        <taxon>Craniata</taxon>
        <taxon>Vertebrata</taxon>
        <taxon>Euteleostomi</taxon>
        <taxon>Actinopterygii</taxon>
        <taxon>Neopterygii</taxon>
        <taxon>Teleostei</taxon>
        <taxon>Neoteleostei</taxon>
        <taxon>Acanthomorphata</taxon>
        <taxon>Ovalentaria</taxon>
        <taxon>Atherinomorphae</taxon>
        <taxon>Cyprinodontiformes</taxon>
        <taxon>Goodeidae</taxon>
        <taxon>Xenoophorus</taxon>
    </lineage>
</organism>
<accession>A0ABV0RFU8</accession>
<dbReference type="EMBL" id="JAHRIN010043016">
    <property type="protein sequence ID" value="MEQ2206571.1"/>
    <property type="molecule type" value="Genomic_DNA"/>
</dbReference>